<dbReference type="GO" id="GO:0007059">
    <property type="term" value="P:chromosome segregation"/>
    <property type="evidence" value="ECO:0007669"/>
    <property type="project" value="UniProtKB-UniRule"/>
</dbReference>
<dbReference type="Gene3D" id="3.30.1360.40">
    <property type="match status" value="1"/>
</dbReference>
<dbReference type="GO" id="GO:0019897">
    <property type="term" value="C:extrinsic component of plasma membrane"/>
    <property type="evidence" value="ECO:0007669"/>
    <property type="project" value="UniProtKB-UniRule"/>
</dbReference>
<dbReference type="InterPro" id="IPR002205">
    <property type="entry name" value="Topo_IIA_dom_A"/>
</dbReference>
<evidence type="ECO:0000256" key="1">
    <source>
        <dbReference type="ARBA" id="ARBA00000185"/>
    </source>
</evidence>
<dbReference type="InterPro" id="IPR005742">
    <property type="entry name" value="TopoIV_A_Gneg"/>
</dbReference>
<dbReference type="AlphaFoldDB" id="A0A516V3Z9"/>
<feature type="site" description="Interaction with DNA" evidence="7">
    <location>
        <position position="47"/>
    </location>
</feature>
<accession>A0A516V3Z9</accession>
<evidence type="ECO:0000256" key="3">
    <source>
        <dbReference type="ARBA" id="ARBA00023029"/>
    </source>
</evidence>
<dbReference type="Gene3D" id="2.120.10.90">
    <property type="entry name" value="DNA gyrase/topoisomerase IV, subunit A, C-terminal"/>
    <property type="match status" value="1"/>
</dbReference>
<dbReference type="Proteomes" id="UP000315891">
    <property type="component" value="Chromosome"/>
</dbReference>
<keyword evidence="5 7" id="KW-0472">Membrane</keyword>
<protein>
    <recommendedName>
        <fullName evidence="7">DNA topoisomerase 4 subunit A</fullName>
        <ecNumber evidence="7">5.6.2.2</ecNumber>
    </recommendedName>
    <alternativeName>
        <fullName evidence="7">Topoisomerase IV subunit A</fullName>
    </alternativeName>
</protein>
<evidence type="ECO:0000313" key="10">
    <source>
        <dbReference type="EMBL" id="QDQ73250.1"/>
    </source>
</evidence>
<dbReference type="NCBIfam" id="TIGR01062">
    <property type="entry name" value="parC_Gneg"/>
    <property type="match status" value="1"/>
</dbReference>
<dbReference type="SUPFAM" id="SSF101904">
    <property type="entry name" value="GyrA/ParC C-terminal domain-like"/>
    <property type="match status" value="1"/>
</dbReference>
<dbReference type="PANTHER" id="PTHR43493:SF1">
    <property type="entry name" value="DNA TOPOISOMERASE 4 SUBUNIT A"/>
    <property type="match status" value="1"/>
</dbReference>
<comment type="function">
    <text evidence="7">Topoisomerase IV is essential for chromosome segregation. It relaxes supercoiled DNA. Performs the decatenation events required during the replication of a circular DNA molecule.</text>
</comment>
<dbReference type="GO" id="GO:0003918">
    <property type="term" value="F:DNA topoisomerase type II (double strand cut, ATP-hydrolyzing) activity"/>
    <property type="evidence" value="ECO:0007669"/>
    <property type="project" value="UniProtKB-UniRule"/>
</dbReference>
<dbReference type="InterPro" id="IPR013758">
    <property type="entry name" value="Topo_IIA_A/C_ab"/>
</dbReference>
<dbReference type="NCBIfam" id="NF004044">
    <property type="entry name" value="PRK05561.1"/>
    <property type="match status" value="1"/>
</dbReference>
<keyword evidence="2 7" id="KW-1003">Cell membrane</keyword>
<feature type="domain" description="Topo IIA-type catalytic" evidence="9">
    <location>
        <begin position="39"/>
        <end position="502"/>
    </location>
</feature>
<evidence type="ECO:0000256" key="2">
    <source>
        <dbReference type="ARBA" id="ARBA00022475"/>
    </source>
</evidence>
<dbReference type="Pfam" id="PF00521">
    <property type="entry name" value="DNA_topoisoIV"/>
    <property type="match status" value="1"/>
</dbReference>
<comment type="subcellular location">
    <subcellularLocation>
        <location evidence="7">Cell membrane</location>
        <topology evidence="7">Peripheral membrane protein</topology>
    </subcellularLocation>
</comment>
<dbReference type="GO" id="GO:0005524">
    <property type="term" value="F:ATP binding"/>
    <property type="evidence" value="ECO:0007669"/>
    <property type="project" value="InterPro"/>
</dbReference>
<dbReference type="RefSeq" id="WP_143878763.1">
    <property type="nucleotide sequence ID" value="NZ_BAABLZ010000001.1"/>
</dbReference>
<sequence>MNDDSIRTAFHGYEQIPLREYAERAYLDYSMYVVLDRALPFIGDGLKPVQRRIVYAMSELGLAASAKPKKSARTVGDVIGKYHPHGDSACYEALVLMAQPFSYRYPLIDGQGNFGSSDDPKSFAAMRYTESKLTPIAEVLLGELGQGTVDWTPNFDGTLEEPTWLPARLPHLLLNGTTGIAVGMATDVPPHNLREVVDACVHLLDNPNATVRELCEFVRGPDYPTAAEIITPTADLLAMYETGIGNVRARGVFVKEHANIVVTQLPYQVSPSKVIEQIATQMRAKKLPWLEDIRDESDHANPTRIVLVPRSNRVDAEQLMGHLFATTDLEKSYRANFNVIGLDGRPQVKHLKLFLSEWLAFRQDTVTRRLKYRLEKVERRLHLLEGLLVAFLNLDEVIRIIRTEDEPKDALIARFELSEEQADYILETKLKQLARLEEMKIRGEQDELDSERDRLIARLDSKAKLKKLVKDELLADAKKFGDARRSPLVAREAAQALAETELVASEPVTVVLSEKGWVRAAKGHDIDAASLGYREGDALLAATRGRSTQQVAFLDSTGRSYSTAAHTLPSARGNGEPLTGRFSPPAGAAFQALASGDNDARFVIASSHGYGFVTRFENLTGRNKAGKALLSLGEGARALQPAAVNDIAADRIVAVTSAGHVLAFALSDLPELDKGKGNKIIEIPKAKRGTERVVAVAVVPPGGKLQVKSGSRTMTLSFRELDDYVGTRGARGGLLPRGWQKVDGLSVE</sequence>
<dbReference type="OrthoDB" id="9806486at2"/>
<dbReference type="SMART" id="SM00434">
    <property type="entry name" value="TOP4c"/>
    <property type="match status" value="1"/>
</dbReference>
<keyword evidence="11" id="KW-1185">Reference proteome</keyword>
<dbReference type="EC" id="5.6.2.2" evidence="7"/>
<evidence type="ECO:0000256" key="8">
    <source>
        <dbReference type="PROSITE-ProRule" id="PRU01384"/>
    </source>
</evidence>
<comment type="similarity">
    <text evidence="7">Belongs to the type II topoisomerase GyrA/ParC subunit family. ParC type 1 subfamily.</text>
</comment>
<evidence type="ECO:0000313" key="11">
    <source>
        <dbReference type="Proteomes" id="UP000315891"/>
    </source>
</evidence>
<comment type="subunit">
    <text evidence="7">Heterotetramer composed of ParC and ParE.</text>
</comment>
<organism evidence="10 11">
    <name type="scientific">Pseudoluteimonas lycopersici</name>
    <dbReference type="NCBI Taxonomy" id="1324796"/>
    <lineage>
        <taxon>Bacteria</taxon>
        <taxon>Pseudomonadati</taxon>
        <taxon>Pseudomonadota</taxon>
        <taxon>Gammaproteobacteria</taxon>
        <taxon>Lysobacterales</taxon>
        <taxon>Lysobacteraceae</taxon>
        <taxon>Pseudoluteimonas</taxon>
    </lineage>
</organism>
<evidence type="ECO:0000256" key="6">
    <source>
        <dbReference type="ARBA" id="ARBA00023235"/>
    </source>
</evidence>
<evidence type="ECO:0000256" key="4">
    <source>
        <dbReference type="ARBA" id="ARBA00023125"/>
    </source>
</evidence>
<dbReference type="PANTHER" id="PTHR43493">
    <property type="entry name" value="DNA GYRASE/TOPOISOMERASE SUBUNIT A"/>
    <property type="match status" value="1"/>
</dbReference>
<evidence type="ECO:0000259" key="9">
    <source>
        <dbReference type="PROSITE" id="PS52040"/>
    </source>
</evidence>
<proteinExistence type="inferred from homology"/>
<feature type="site" description="Interaction with DNA" evidence="7">
    <location>
        <position position="83"/>
    </location>
</feature>
<dbReference type="GO" id="GO:0003677">
    <property type="term" value="F:DNA binding"/>
    <property type="evidence" value="ECO:0007669"/>
    <property type="project" value="UniProtKB-UniRule"/>
</dbReference>
<dbReference type="FunFam" id="1.10.268.10:FF:000001">
    <property type="entry name" value="DNA gyrase subunit A"/>
    <property type="match status" value="1"/>
</dbReference>
<dbReference type="CDD" id="cd00187">
    <property type="entry name" value="TOP4c"/>
    <property type="match status" value="1"/>
</dbReference>
<feature type="active site" description="O-(5'-phospho-DNA)-tyrosine intermediate" evidence="7 8">
    <location>
        <position position="128"/>
    </location>
</feature>
<evidence type="ECO:0000256" key="7">
    <source>
        <dbReference type="HAMAP-Rule" id="MF_00936"/>
    </source>
</evidence>
<dbReference type="Pfam" id="PF03989">
    <property type="entry name" value="DNA_gyraseA_C"/>
    <property type="match status" value="2"/>
</dbReference>
<reference evidence="10 11" key="1">
    <citation type="submission" date="2019-07" db="EMBL/GenBank/DDBJ databases">
        <title>Lysobacter weifangensis sp. nov., isolated from bensulfuron-methyl contaminated farmland soil.</title>
        <authorList>
            <person name="Zhao H."/>
        </authorList>
    </citation>
    <scope>NUCLEOTIDE SEQUENCE [LARGE SCALE GENOMIC DNA]</scope>
    <source>
        <strain evidence="10 11">CC-Bw-6</strain>
    </source>
</reference>
<dbReference type="EMBL" id="CP041742">
    <property type="protein sequence ID" value="QDQ73250.1"/>
    <property type="molecule type" value="Genomic_DNA"/>
</dbReference>
<keyword evidence="6 7" id="KW-0413">Isomerase</keyword>
<dbReference type="Gene3D" id="3.90.199.10">
    <property type="entry name" value="Topoisomerase II, domain 5"/>
    <property type="match status" value="1"/>
</dbReference>
<dbReference type="PROSITE" id="PS52040">
    <property type="entry name" value="TOPO_IIA"/>
    <property type="match status" value="1"/>
</dbReference>
<dbReference type="SUPFAM" id="SSF56719">
    <property type="entry name" value="Type II DNA topoisomerase"/>
    <property type="match status" value="1"/>
</dbReference>
<dbReference type="InterPro" id="IPR013757">
    <property type="entry name" value="Topo_IIA_A_a_sf"/>
</dbReference>
<dbReference type="InterPro" id="IPR013760">
    <property type="entry name" value="Topo_IIA-like_dom_sf"/>
</dbReference>
<dbReference type="GO" id="GO:0009330">
    <property type="term" value="C:DNA topoisomerase type II (double strand cut, ATP-hydrolyzing) complex"/>
    <property type="evidence" value="ECO:0007669"/>
    <property type="project" value="TreeGrafter"/>
</dbReference>
<comment type="catalytic activity">
    <reaction evidence="1 7 8">
        <text>ATP-dependent breakage, passage and rejoining of double-stranded DNA.</text>
        <dbReference type="EC" id="5.6.2.2"/>
    </reaction>
</comment>
<dbReference type="GO" id="GO:0006265">
    <property type="term" value="P:DNA topological change"/>
    <property type="evidence" value="ECO:0007669"/>
    <property type="project" value="UniProtKB-UniRule"/>
</dbReference>
<dbReference type="InterPro" id="IPR050220">
    <property type="entry name" value="Type_II_DNA_Topoisomerases"/>
</dbReference>
<gene>
    <name evidence="7 10" type="primary">parC</name>
    <name evidence="10" type="ORF">FNZ56_04905</name>
</gene>
<dbReference type="InterPro" id="IPR006691">
    <property type="entry name" value="GyrA/parC_rep"/>
</dbReference>
<dbReference type="Gene3D" id="1.10.268.10">
    <property type="entry name" value="Topoisomerase, domain 3"/>
    <property type="match status" value="1"/>
</dbReference>
<keyword evidence="4 7" id="KW-0238">DNA-binding</keyword>
<dbReference type="HAMAP" id="MF_00936">
    <property type="entry name" value="ParC_type1"/>
    <property type="match status" value="1"/>
</dbReference>
<dbReference type="InterPro" id="IPR035516">
    <property type="entry name" value="Gyrase/topoIV_suA_C"/>
</dbReference>
<name>A0A516V3Z9_9GAMM</name>
<feature type="site" description="Interaction with DNA" evidence="7">
    <location>
        <position position="85"/>
    </location>
</feature>
<keyword evidence="3 7" id="KW-0799">Topoisomerase</keyword>
<evidence type="ECO:0000256" key="5">
    <source>
        <dbReference type="ARBA" id="ARBA00023136"/>
    </source>
</evidence>
<dbReference type="GO" id="GO:0005737">
    <property type="term" value="C:cytoplasm"/>
    <property type="evidence" value="ECO:0007669"/>
    <property type="project" value="TreeGrafter"/>
</dbReference>
<dbReference type="GO" id="GO:0005694">
    <property type="term" value="C:chromosome"/>
    <property type="evidence" value="ECO:0007669"/>
    <property type="project" value="InterPro"/>
</dbReference>
<feature type="site" description="Transition state stabilizer" evidence="7">
    <location>
        <position position="127"/>
    </location>
</feature>